<dbReference type="SUPFAM" id="SSF55387">
    <property type="entry name" value="Frataxin/Nqo15-like"/>
    <property type="match status" value="1"/>
</dbReference>
<keyword evidence="10" id="KW-0406">Ion transport</keyword>
<dbReference type="GO" id="GO:0051537">
    <property type="term" value="F:2 iron, 2 sulfur cluster binding"/>
    <property type="evidence" value="ECO:0007669"/>
    <property type="project" value="TreeGrafter"/>
</dbReference>
<evidence type="ECO:0000256" key="7">
    <source>
        <dbReference type="ARBA" id="ARBA00022946"/>
    </source>
</evidence>
<evidence type="ECO:0000256" key="11">
    <source>
        <dbReference type="ARBA" id="ARBA00023128"/>
    </source>
</evidence>
<feature type="signal peptide" evidence="14">
    <location>
        <begin position="1"/>
        <end position="15"/>
    </location>
</feature>
<keyword evidence="16" id="KW-1185">Reference proteome</keyword>
<keyword evidence="7" id="KW-0809">Transit peptide</keyword>
<dbReference type="GeneID" id="43591892"/>
<evidence type="ECO:0000256" key="9">
    <source>
        <dbReference type="ARBA" id="ARBA00023004"/>
    </source>
</evidence>
<dbReference type="InterPro" id="IPR017789">
    <property type="entry name" value="Frataxin"/>
</dbReference>
<dbReference type="PANTHER" id="PTHR16821">
    <property type="entry name" value="FRATAXIN"/>
    <property type="match status" value="1"/>
</dbReference>
<name>A0AAJ8LNH3_9TREE</name>
<dbReference type="RefSeq" id="XP_031857978.2">
    <property type="nucleotide sequence ID" value="XM_032007721.2"/>
</dbReference>
<evidence type="ECO:0000256" key="5">
    <source>
        <dbReference type="ARBA" id="ARBA00022448"/>
    </source>
</evidence>
<dbReference type="PROSITE" id="PS01344">
    <property type="entry name" value="FRATAXIN_1"/>
    <property type="match status" value="1"/>
</dbReference>
<evidence type="ECO:0000313" key="15">
    <source>
        <dbReference type="EMBL" id="WWD20406.1"/>
    </source>
</evidence>
<dbReference type="Pfam" id="PF01491">
    <property type="entry name" value="Frataxin_Cyay"/>
    <property type="match status" value="1"/>
</dbReference>
<dbReference type="GO" id="GO:0006826">
    <property type="term" value="P:iron ion transport"/>
    <property type="evidence" value="ECO:0007669"/>
    <property type="project" value="UniProtKB-KW"/>
</dbReference>
<dbReference type="NCBIfam" id="TIGR03422">
    <property type="entry name" value="mito_frataxin"/>
    <property type="match status" value="1"/>
</dbReference>
<evidence type="ECO:0000313" key="16">
    <source>
        <dbReference type="Proteomes" id="UP000322225"/>
    </source>
</evidence>
<dbReference type="EC" id="1.16.3.1" evidence="3"/>
<dbReference type="KEGG" id="ksn:43591892"/>
<dbReference type="Gene3D" id="3.30.920.10">
    <property type="entry name" value="Frataxin/CyaY"/>
    <property type="match status" value="1"/>
</dbReference>
<evidence type="ECO:0000256" key="12">
    <source>
        <dbReference type="ARBA" id="ARBA00047990"/>
    </source>
</evidence>
<dbReference type="NCBIfam" id="TIGR03421">
    <property type="entry name" value="FeS_CyaY"/>
    <property type="match status" value="1"/>
</dbReference>
<dbReference type="PROSITE" id="PS50810">
    <property type="entry name" value="FRATAXIN_2"/>
    <property type="match status" value="1"/>
</dbReference>
<dbReference type="Proteomes" id="UP000322225">
    <property type="component" value="Chromosome 8"/>
</dbReference>
<evidence type="ECO:0000256" key="14">
    <source>
        <dbReference type="SAM" id="SignalP"/>
    </source>
</evidence>
<dbReference type="GO" id="GO:0016226">
    <property type="term" value="P:iron-sulfur cluster assembly"/>
    <property type="evidence" value="ECO:0007669"/>
    <property type="project" value="InterPro"/>
</dbReference>
<evidence type="ECO:0000256" key="8">
    <source>
        <dbReference type="ARBA" id="ARBA00023002"/>
    </source>
</evidence>
<dbReference type="PRINTS" id="PR00904">
    <property type="entry name" value="FRATAXIN"/>
</dbReference>
<accession>A0AAJ8LNH3</accession>
<feature type="chain" id="PRO_5042465624" description="ferroxidase" evidence="14">
    <location>
        <begin position="16"/>
        <end position="248"/>
    </location>
</feature>
<keyword evidence="6" id="KW-0410">Iron transport</keyword>
<dbReference type="GO" id="GO:0008198">
    <property type="term" value="F:ferrous iron binding"/>
    <property type="evidence" value="ECO:0007669"/>
    <property type="project" value="TreeGrafter"/>
</dbReference>
<dbReference type="InterPro" id="IPR002908">
    <property type="entry name" value="Frataxin/CyaY"/>
</dbReference>
<dbReference type="AlphaFoldDB" id="A0AAJ8LNH3"/>
<keyword evidence="9" id="KW-0408">Iron</keyword>
<comment type="catalytic activity">
    <reaction evidence="12">
        <text>4 Fe(2+) + O2 + 4 H(+) = 4 Fe(3+) + 2 H2O</text>
        <dbReference type="Rhea" id="RHEA:11148"/>
        <dbReference type="ChEBI" id="CHEBI:15377"/>
        <dbReference type="ChEBI" id="CHEBI:15378"/>
        <dbReference type="ChEBI" id="CHEBI:15379"/>
        <dbReference type="ChEBI" id="CHEBI:29033"/>
        <dbReference type="ChEBI" id="CHEBI:29034"/>
        <dbReference type="EC" id="1.16.3.1"/>
    </reaction>
</comment>
<organism evidence="15 16">
    <name type="scientific">Kwoniella shandongensis</name>
    <dbReference type="NCBI Taxonomy" id="1734106"/>
    <lineage>
        <taxon>Eukaryota</taxon>
        <taxon>Fungi</taxon>
        <taxon>Dikarya</taxon>
        <taxon>Basidiomycota</taxon>
        <taxon>Agaricomycotina</taxon>
        <taxon>Tremellomycetes</taxon>
        <taxon>Tremellales</taxon>
        <taxon>Cryptococcaceae</taxon>
        <taxon>Kwoniella</taxon>
    </lineage>
</organism>
<reference evidence="15" key="2">
    <citation type="submission" date="2024-01" db="EMBL/GenBank/DDBJ databases">
        <title>Comparative genomics of Cryptococcus and Kwoniella reveals pathogenesis evolution and contrasting modes of karyotype evolution via chromosome fusion or intercentromeric recombination.</title>
        <authorList>
            <person name="Coelho M.A."/>
            <person name="David-Palma M."/>
            <person name="Shea T."/>
            <person name="Bowers K."/>
            <person name="McGinley-Smith S."/>
            <person name="Mohammad A.W."/>
            <person name="Gnirke A."/>
            <person name="Yurkov A.M."/>
            <person name="Nowrousian M."/>
            <person name="Sun S."/>
            <person name="Cuomo C.A."/>
            <person name="Heitman J."/>
        </authorList>
    </citation>
    <scope>NUCLEOTIDE SEQUENCE</scope>
    <source>
        <strain evidence="15">CBS 12478</strain>
    </source>
</reference>
<dbReference type="GO" id="GO:0004322">
    <property type="term" value="F:ferroxidase activity"/>
    <property type="evidence" value="ECO:0007669"/>
    <property type="project" value="UniProtKB-EC"/>
</dbReference>
<dbReference type="GO" id="GO:0006879">
    <property type="term" value="P:intracellular iron ion homeostasis"/>
    <property type="evidence" value="ECO:0007669"/>
    <property type="project" value="UniProtKB-KW"/>
</dbReference>
<dbReference type="InterPro" id="IPR036524">
    <property type="entry name" value="Frataxin/CyaY_sf"/>
</dbReference>
<keyword evidence="8" id="KW-0560">Oxidoreductase</keyword>
<evidence type="ECO:0000256" key="4">
    <source>
        <dbReference type="ARBA" id="ARBA00022434"/>
    </source>
</evidence>
<dbReference type="EMBL" id="CP144058">
    <property type="protein sequence ID" value="WWD20406.1"/>
    <property type="molecule type" value="Genomic_DNA"/>
</dbReference>
<keyword evidence="4" id="KW-0409">Iron storage</keyword>
<evidence type="ECO:0000256" key="13">
    <source>
        <dbReference type="SAM" id="MobiDB-lite"/>
    </source>
</evidence>
<keyword evidence="5" id="KW-0813">Transport</keyword>
<keyword evidence="11" id="KW-0496">Mitochondrion</keyword>
<proteinExistence type="inferred from homology"/>
<dbReference type="SMART" id="SM01219">
    <property type="entry name" value="Frataxin_Cyay"/>
    <property type="match status" value="1"/>
</dbReference>
<gene>
    <name evidence="15" type="ORF">CI109_104882</name>
</gene>
<dbReference type="InterPro" id="IPR020895">
    <property type="entry name" value="Frataxin_CS"/>
</dbReference>
<evidence type="ECO:0000256" key="6">
    <source>
        <dbReference type="ARBA" id="ARBA00022496"/>
    </source>
</evidence>
<feature type="region of interest" description="Disordered" evidence="13">
    <location>
        <begin position="75"/>
        <end position="98"/>
    </location>
</feature>
<evidence type="ECO:0000256" key="2">
    <source>
        <dbReference type="ARBA" id="ARBA00008183"/>
    </source>
</evidence>
<dbReference type="PANTHER" id="PTHR16821:SF2">
    <property type="entry name" value="FRATAXIN, MITOCHONDRIAL"/>
    <property type="match status" value="1"/>
</dbReference>
<evidence type="ECO:0000256" key="1">
    <source>
        <dbReference type="ARBA" id="ARBA00004173"/>
    </source>
</evidence>
<sequence length="248" mass="27525">MRCSAQLLLCNTVLANFVLPHRLYPSSYSEQEIAVKMLASSTARYLAKGITASPAQAILLNGKGLRTMTTTAAATRPTSGTYRSRTHVRDQASGNVSAARPMTRTLHRSFASSSRVCAAPLPPTSEQTITHEEYEEVSEEDMDKLHENLEILCEQYGPDDWEVEYSSGVMTLILPPHGTYVINKQPPNLQIWMSSPLSGPSRFEYVDGKWTHHRKSEVTLGTLLEDELRTLLEKQGVEGKDWEGTGLS</sequence>
<dbReference type="GO" id="GO:0005739">
    <property type="term" value="C:mitochondrion"/>
    <property type="evidence" value="ECO:0007669"/>
    <property type="project" value="UniProtKB-SubCell"/>
</dbReference>
<protein>
    <recommendedName>
        <fullName evidence="3">ferroxidase</fullName>
        <ecNumber evidence="3">1.16.3.1</ecNumber>
    </recommendedName>
</protein>
<evidence type="ECO:0000256" key="10">
    <source>
        <dbReference type="ARBA" id="ARBA00023065"/>
    </source>
</evidence>
<reference evidence="15" key="1">
    <citation type="submission" date="2017-08" db="EMBL/GenBank/DDBJ databases">
        <authorList>
            <person name="Cuomo C."/>
            <person name="Billmyre B."/>
            <person name="Heitman J."/>
        </authorList>
    </citation>
    <scope>NUCLEOTIDE SEQUENCE</scope>
    <source>
        <strain evidence="15">CBS 12478</strain>
    </source>
</reference>
<dbReference type="GO" id="GO:0008199">
    <property type="term" value="F:ferric iron binding"/>
    <property type="evidence" value="ECO:0007669"/>
    <property type="project" value="InterPro"/>
</dbReference>
<keyword evidence="14" id="KW-0732">Signal</keyword>
<evidence type="ECO:0000256" key="3">
    <source>
        <dbReference type="ARBA" id="ARBA00013107"/>
    </source>
</evidence>
<comment type="subcellular location">
    <subcellularLocation>
        <location evidence="1">Mitochondrion</location>
    </subcellularLocation>
</comment>
<comment type="similarity">
    <text evidence="2">Belongs to the frataxin family.</text>
</comment>
<dbReference type="GO" id="GO:0034986">
    <property type="term" value="F:iron chaperone activity"/>
    <property type="evidence" value="ECO:0007669"/>
    <property type="project" value="TreeGrafter"/>
</dbReference>